<dbReference type="PRINTS" id="PR00083">
    <property type="entry name" value="HOLDHDRGNASE"/>
</dbReference>
<keyword evidence="4 8" id="KW-0479">Metal-binding</keyword>
<feature type="binding site" evidence="8 12">
    <location>
        <position position="413"/>
    </location>
    <ligand>
        <name>substrate</name>
    </ligand>
</feature>
<name>A0A1M6K9A3_PARC5</name>
<comment type="function">
    <text evidence="1 8">Catalyzes the sequential NAD-dependent oxidations of L-histidinol to L-histidinaldehyde and then to L-histidine.</text>
</comment>
<evidence type="ECO:0000256" key="4">
    <source>
        <dbReference type="ARBA" id="ARBA00022723"/>
    </source>
</evidence>
<feature type="binding site" evidence="8 12">
    <location>
        <position position="418"/>
    </location>
    <ligand>
        <name>substrate</name>
    </ligand>
</feature>
<dbReference type="PIRSF" id="PIRSF000099">
    <property type="entry name" value="Histidinol_dh"/>
    <property type="match status" value="1"/>
</dbReference>
<feature type="binding site" evidence="8 12">
    <location>
        <position position="235"/>
    </location>
    <ligand>
        <name>substrate</name>
    </ligand>
</feature>
<dbReference type="Gene3D" id="1.20.5.1300">
    <property type="match status" value="1"/>
</dbReference>
<evidence type="ECO:0000256" key="12">
    <source>
        <dbReference type="PIRSR" id="PIRSR000099-3"/>
    </source>
</evidence>
<feature type="active site" description="Proton acceptor" evidence="8 10">
    <location>
        <position position="326"/>
    </location>
</feature>
<dbReference type="GO" id="GO:0000105">
    <property type="term" value="P:L-histidine biosynthetic process"/>
    <property type="evidence" value="ECO:0007669"/>
    <property type="project" value="UniProtKB-UniRule"/>
</dbReference>
<feature type="binding site" evidence="8 12">
    <location>
        <position position="326"/>
    </location>
    <ligand>
        <name>substrate</name>
    </ligand>
</feature>
<evidence type="ECO:0000256" key="8">
    <source>
        <dbReference type="HAMAP-Rule" id="MF_01024"/>
    </source>
</evidence>
<evidence type="ECO:0000256" key="14">
    <source>
        <dbReference type="RuleBase" id="RU004175"/>
    </source>
</evidence>
<feature type="binding site" evidence="8 11">
    <location>
        <position position="212"/>
    </location>
    <ligand>
        <name>NAD(+)</name>
        <dbReference type="ChEBI" id="CHEBI:57540"/>
    </ligand>
</feature>
<dbReference type="STRING" id="1121301.SAMN02745912_00330"/>
<keyword evidence="8" id="KW-0368">Histidine biosynthesis</keyword>
<dbReference type="InterPro" id="IPR012131">
    <property type="entry name" value="Hstdl_DH"/>
</dbReference>
<dbReference type="RefSeq" id="WP_106406460.1">
    <property type="nucleotide sequence ID" value="NZ_FRAG01000002.1"/>
</dbReference>
<dbReference type="PANTHER" id="PTHR21256:SF2">
    <property type="entry name" value="HISTIDINE BIOSYNTHESIS TRIFUNCTIONAL PROTEIN"/>
    <property type="match status" value="1"/>
</dbReference>
<feature type="binding site" evidence="8 11">
    <location>
        <position position="189"/>
    </location>
    <ligand>
        <name>NAD(+)</name>
        <dbReference type="ChEBI" id="CHEBI:57540"/>
    </ligand>
</feature>
<evidence type="ECO:0000313" key="16">
    <source>
        <dbReference type="Proteomes" id="UP000184465"/>
    </source>
</evidence>
<proteinExistence type="inferred from homology"/>
<accession>A0A1M6K9A3</accession>
<keyword evidence="8 11" id="KW-0520">NAD</keyword>
<dbReference type="GO" id="GO:0005829">
    <property type="term" value="C:cytosol"/>
    <property type="evidence" value="ECO:0007669"/>
    <property type="project" value="TreeGrafter"/>
</dbReference>
<dbReference type="FunFam" id="3.40.50.1980:FF:000001">
    <property type="entry name" value="Histidinol dehydrogenase"/>
    <property type="match status" value="1"/>
</dbReference>
<feature type="binding site" evidence="8 13">
    <location>
        <position position="418"/>
    </location>
    <ligand>
        <name>Zn(2+)</name>
        <dbReference type="ChEBI" id="CHEBI:29105"/>
    </ligand>
</feature>
<feature type="binding site" evidence="8 11">
    <location>
        <position position="127"/>
    </location>
    <ligand>
        <name>NAD(+)</name>
        <dbReference type="ChEBI" id="CHEBI:57540"/>
    </ligand>
</feature>
<comment type="similarity">
    <text evidence="2 8 9 14">Belongs to the histidinol dehydrogenase family.</text>
</comment>
<dbReference type="EMBL" id="FRAG01000002">
    <property type="protein sequence ID" value="SHJ55541.1"/>
    <property type="molecule type" value="Genomic_DNA"/>
</dbReference>
<dbReference type="AlphaFoldDB" id="A0A1M6K9A3"/>
<dbReference type="GO" id="GO:0008270">
    <property type="term" value="F:zinc ion binding"/>
    <property type="evidence" value="ECO:0007669"/>
    <property type="project" value="UniProtKB-UniRule"/>
</dbReference>
<keyword evidence="8" id="KW-0028">Amino-acid biosynthesis</keyword>
<evidence type="ECO:0000256" key="6">
    <source>
        <dbReference type="ARBA" id="ARBA00023002"/>
    </source>
</evidence>
<evidence type="ECO:0000256" key="2">
    <source>
        <dbReference type="ARBA" id="ARBA00010178"/>
    </source>
</evidence>
<dbReference type="PANTHER" id="PTHR21256">
    <property type="entry name" value="HISTIDINOL DEHYDROGENASE HDH"/>
    <property type="match status" value="1"/>
</dbReference>
<feature type="binding site" evidence="8 13">
    <location>
        <position position="359"/>
    </location>
    <ligand>
        <name>Zn(2+)</name>
        <dbReference type="ChEBI" id="CHEBI:29105"/>
    </ligand>
</feature>
<dbReference type="GO" id="GO:0051287">
    <property type="term" value="F:NAD binding"/>
    <property type="evidence" value="ECO:0007669"/>
    <property type="project" value="InterPro"/>
</dbReference>
<feature type="active site" description="Proton acceptor" evidence="8 10">
    <location>
        <position position="325"/>
    </location>
</feature>
<evidence type="ECO:0000256" key="11">
    <source>
        <dbReference type="PIRSR" id="PIRSR000099-2"/>
    </source>
</evidence>
<dbReference type="UniPathway" id="UPA00031">
    <property type="reaction ID" value="UER00014"/>
</dbReference>
<comment type="cofactor">
    <cofactor evidence="8 13">
        <name>Zn(2+)</name>
        <dbReference type="ChEBI" id="CHEBI:29105"/>
    </cofactor>
    <text evidence="8 13">Binds 1 zinc ion per subunit.</text>
</comment>
<dbReference type="HAMAP" id="MF_01024">
    <property type="entry name" value="HisD"/>
    <property type="match status" value="1"/>
</dbReference>
<evidence type="ECO:0000256" key="13">
    <source>
        <dbReference type="PIRSR" id="PIRSR000099-4"/>
    </source>
</evidence>
<feature type="binding site" evidence="8 12">
    <location>
        <position position="260"/>
    </location>
    <ligand>
        <name>substrate</name>
    </ligand>
</feature>
<dbReference type="Gene3D" id="3.40.50.1980">
    <property type="entry name" value="Nitrogenase molybdenum iron protein domain"/>
    <property type="match status" value="2"/>
</dbReference>
<evidence type="ECO:0000256" key="3">
    <source>
        <dbReference type="ARBA" id="ARBA00012965"/>
    </source>
</evidence>
<dbReference type="OrthoDB" id="9805269at2"/>
<keyword evidence="6 8" id="KW-0560">Oxidoreductase</keyword>
<feature type="binding site" evidence="8 12">
    <location>
        <position position="359"/>
    </location>
    <ligand>
        <name>substrate</name>
    </ligand>
</feature>
<feature type="binding site" evidence="8 12">
    <location>
        <position position="257"/>
    </location>
    <ligand>
        <name>substrate</name>
    </ligand>
</feature>
<dbReference type="Pfam" id="PF00815">
    <property type="entry name" value="Histidinol_dh"/>
    <property type="match status" value="1"/>
</dbReference>
<organism evidence="15 16">
    <name type="scientific">Paramaledivibacter caminithermalis (strain DSM 15212 / CIP 107654 / DViRD3)</name>
    <name type="common">Clostridium caminithermale</name>
    <dbReference type="NCBI Taxonomy" id="1121301"/>
    <lineage>
        <taxon>Bacteria</taxon>
        <taxon>Bacillati</taxon>
        <taxon>Bacillota</taxon>
        <taxon>Clostridia</taxon>
        <taxon>Peptostreptococcales</taxon>
        <taxon>Caminicellaceae</taxon>
        <taxon>Paramaledivibacter</taxon>
    </lineage>
</organism>
<evidence type="ECO:0000256" key="1">
    <source>
        <dbReference type="ARBA" id="ARBA00003850"/>
    </source>
</evidence>
<dbReference type="InterPro" id="IPR001692">
    <property type="entry name" value="Histidinol_DH_CS"/>
</dbReference>
<dbReference type="PROSITE" id="PS00611">
    <property type="entry name" value="HISOL_DEHYDROGENASE"/>
    <property type="match status" value="1"/>
</dbReference>
<evidence type="ECO:0000256" key="9">
    <source>
        <dbReference type="PIRNR" id="PIRNR000099"/>
    </source>
</evidence>
<evidence type="ECO:0000313" key="15">
    <source>
        <dbReference type="EMBL" id="SHJ55541.1"/>
    </source>
</evidence>
<dbReference type="NCBIfam" id="TIGR00069">
    <property type="entry name" value="hisD"/>
    <property type="match status" value="1"/>
</dbReference>
<feature type="binding site" evidence="8 13">
    <location>
        <position position="257"/>
    </location>
    <ligand>
        <name>Zn(2+)</name>
        <dbReference type="ChEBI" id="CHEBI:29105"/>
    </ligand>
</feature>
<comment type="pathway">
    <text evidence="8">Amino-acid biosynthesis; L-histidine biosynthesis; L-histidine from 5-phospho-alpha-D-ribose 1-diphosphate: step 9/9.</text>
</comment>
<feature type="binding site" evidence="8 13">
    <location>
        <position position="260"/>
    </location>
    <ligand>
        <name>Zn(2+)</name>
        <dbReference type="ChEBI" id="CHEBI:29105"/>
    </ligand>
</feature>
<dbReference type="SUPFAM" id="SSF53720">
    <property type="entry name" value="ALDH-like"/>
    <property type="match status" value="1"/>
</dbReference>
<dbReference type="EC" id="1.1.1.23" evidence="3 8"/>
<evidence type="ECO:0000256" key="7">
    <source>
        <dbReference type="ARBA" id="ARBA00049489"/>
    </source>
</evidence>
<keyword evidence="16" id="KW-1185">Reference proteome</keyword>
<dbReference type="GO" id="GO:0004399">
    <property type="term" value="F:histidinol dehydrogenase activity"/>
    <property type="evidence" value="ECO:0007669"/>
    <property type="project" value="UniProtKB-UniRule"/>
</dbReference>
<reference evidence="15 16" key="1">
    <citation type="submission" date="2016-11" db="EMBL/GenBank/DDBJ databases">
        <authorList>
            <person name="Jaros S."/>
            <person name="Januszkiewicz K."/>
            <person name="Wedrychowicz H."/>
        </authorList>
    </citation>
    <scope>NUCLEOTIDE SEQUENCE [LARGE SCALE GENOMIC DNA]</scope>
    <source>
        <strain evidence="15 16">DSM 15212</strain>
    </source>
</reference>
<gene>
    <name evidence="8" type="primary">hisD</name>
    <name evidence="15" type="ORF">SAMN02745912_00330</name>
</gene>
<dbReference type="InterPro" id="IPR022695">
    <property type="entry name" value="Histidinol_DH_monofunct"/>
</dbReference>
<evidence type="ECO:0000256" key="5">
    <source>
        <dbReference type="ARBA" id="ARBA00022833"/>
    </source>
</evidence>
<dbReference type="FunFam" id="3.40.50.1980:FF:000026">
    <property type="entry name" value="Histidinol dehydrogenase"/>
    <property type="match status" value="1"/>
</dbReference>
<evidence type="ECO:0000256" key="10">
    <source>
        <dbReference type="PIRSR" id="PIRSR000099-1"/>
    </source>
</evidence>
<protein>
    <recommendedName>
        <fullName evidence="3 8">Histidinol dehydrogenase</fullName>
        <shortName evidence="8">HDH</shortName>
        <ecNumber evidence="3 8">1.1.1.23</ecNumber>
    </recommendedName>
</protein>
<dbReference type="Proteomes" id="UP000184465">
    <property type="component" value="Unassembled WGS sequence"/>
</dbReference>
<dbReference type="InterPro" id="IPR016161">
    <property type="entry name" value="Ald_DH/histidinol_DH"/>
</dbReference>
<dbReference type="CDD" id="cd06572">
    <property type="entry name" value="Histidinol_dh"/>
    <property type="match status" value="1"/>
</dbReference>
<comment type="catalytic activity">
    <reaction evidence="7 8">
        <text>L-histidinol + 2 NAD(+) + H2O = L-histidine + 2 NADH + 3 H(+)</text>
        <dbReference type="Rhea" id="RHEA:20641"/>
        <dbReference type="ChEBI" id="CHEBI:15377"/>
        <dbReference type="ChEBI" id="CHEBI:15378"/>
        <dbReference type="ChEBI" id="CHEBI:57540"/>
        <dbReference type="ChEBI" id="CHEBI:57595"/>
        <dbReference type="ChEBI" id="CHEBI:57699"/>
        <dbReference type="ChEBI" id="CHEBI:57945"/>
        <dbReference type="EC" id="1.1.1.23"/>
    </reaction>
</comment>
<keyword evidence="5 8" id="KW-0862">Zinc</keyword>
<sequence length="426" mass="46894">MKIIEIQGENYKDVIDSLLKRGEDDFTEVDQVVYEIISDIKRNGDRALIEYTAKFDKARLEGIKVSENEIAEAIKVVGDEFLKILEEAKENITDYHKKQLQNSWMSNEQEGIILGQVVSPLERVGIYVPGGKAAYPSTVLMNALPAKVAGVSSIAMVTPPNKEGKVNPYILAAAYIADVDEIYKVGGAQSIAALAYGTETIKPVNKIVGPGNIYVARAKRAVFGLVDIDMIAGPSEICIIADENKNPSFIAADLLSQAEHDEMASSILITTSKDLAMKVKEEVKIQTEKAERRKIIMRAISNYGYIFIARNIDEAIDIANEIAPEHLEVMVDNPFELLPKIKNAGAIFLGEYTPEPVGDYFAGPNHTLPTSGTAKFSSPLGTYDFMKKSSFLYYSKEALRNIKDKVISFTEAEGLSAHGNSIKVRF</sequence>